<reference evidence="2" key="2">
    <citation type="submission" date="2020-11" db="EMBL/GenBank/DDBJ databases">
        <authorList>
            <person name="McCartney M.A."/>
            <person name="Auch B."/>
            <person name="Kono T."/>
            <person name="Mallez S."/>
            <person name="Becker A."/>
            <person name="Gohl D.M."/>
            <person name="Silverstein K.A.T."/>
            <person name="Koren S."/>
            <person name="Bechman K.B."/>
            <person name="Herman A."/>
            <person name="Abrahante J.E."/>
            <person name="Garbe J."/>
        </authorList>
    </citation>
    <scope>NUCLEOTIDE SEQUENCE</scope>
    <source>
        <strain evidence="2">Duluth1</strain>
        <tissue evidence="2">Whole animal</tissue>
    </source>
</reference>
<organism evidence="2 3">
    <name type="scientific">Dreissena polymorpha</name>
    <name type="common">Zebra mussel</name>
    <name type="synonym">Mytilus polymorpha</name>
    <dbReference type="NCBI Taxonomy" id="45954"/>
    <lineage>
        <taxon>Eukaryota</taxon>
        <taxon>Metazoa</taxon>
        <taxon>Spiralia</taxon>
        <taxon>Lophotrochozoa</taxon>
        <taxon>Mollusca</taxon>
        <taxon>Bivalvia</taxon>
        <taxon>Autobranchia</taxon>
        <taxon>Heteroconchia</taxon>
        <taxon>Euheterodonta</taxon>
        <taxon>Imparidentia</taxon>
        <taxon>Neoheterodontei</taxon>
        <taxon>Myida</taxon>
        <taxon>Dreissenoidea</taxon>
        <taxon>Dreissenidae</taxon>
        <taxon>Dreissena</taxon>
    </lineage>
</organism>
<keyword evidence="1" id="KW-1133">Transmembrane helix</keyword>
<sequence>MHRSLTGQQLLVTGQRSETDVLLHRIIQLLRRQMHIRRRLVPMIEVDVDLGHALINRAVLIHVIVMIIIDHHGNDTQGDVIPVVAVLALAVVAVLDHGITGIKVVDKLH</sequence>
<keyword evidence="1" id="KW-0812">Transmembrane</keyword>
<keyword evidence="3" id="KW-1185">Reference proteome</keyword>
<feature type="transmembrane region" description="Helical" evidence="1">
    <location>
        <begin position="80"/>
        <end position="99"/>
    </location>
</feature>
<dbReference type="Proteomes" id="UP000828390">
    <property type="component" value="Unassembled WGS sequence"/>
</dbReference>
<accession>A0A9D4L7B4</accession>
<dbReference type="AlphaFoldDB" id="A0A9D4L7B4"/>
<evidence type="ECO:0000313" key="3">
    <source>
        <dbReference type="Proteomes" id="UP000828390"/>
    </source>
</evidence>
<evidence type="ECO:0000313" key="2">
    <source>
        <dbReference type="EMBL" id="KAH3853355.1"/>
    </source>
</evidence>
<reference evidence="2" key="1">
    <citation type="journal article" date="2019" name="bioRxiv">
        <title>The Genome of the Zebra Mussel, Dreissena polymorpha: A Resource for Invasive Species Research.</title>
        <authorList>
            <person name="McCartney M.A."/>
            <person name="Auch B."/>
            <person name="Kono T."/>
            <person name="Mallez S."/>
            <person name="Zhang Y."/>
            <person name="Obille A."/>
            <person name="Becker A."/>
            <person name="Abrahante J.E."/>
            <person name="Garbe J."/>
            <person name="Badalamenti J.P."/>
            <person name="Herman A."/>
            <person name="Mangelson H."/>
            <person name="Liachko I."/>
            <person name="Sullivan S."/>
            <person name="Sone E.D."/>
            <person name="Koren S."/>
            <person name="Silverstein K.A.T."/>
            <person name="Beckman K.B."/>
            <person name="Gohl D.M."/>
        </authorList>
    </citation>
    <scope>NUCLEOTIDE SEQUENCE</scope>
    <source>
        <strain evidence="2">Duluth1</strain>
        <tissue evidence="2">Whole animal</tissue>
    </source>
</reference>
<feature type="transmembrane region" description="Helical" evidence="1">
    <location>
        <begin position="40"/>
        <end position="68"/>
    </location>
</feature>
<proteinExistence type="predicted"/>
<protein>
    <submittedName>
        <fullName evidence="2">Uncharacterized protein</fullName>
    </submittedName>
</protein>
<gene>
    <name evidence="2" type="ORF">DPMN_095877</name>
</gene>
<comment type="caution">
    <text evidence="2">The sequence shown here is derived from an EMBL/GenBank/DDBJ whole genome shotgun (WGS) entry which is preliminary data.</text>
</comment>
<evidence type="ECO:0000256" key="1">
    <source>
        <dbReference type="SAM" id="Phobius"/>
    </source>
</evidence>
<dbReference type="EMBL" id="JAIWYP010000003">
    <property type="protein sequence ID" value="KAH3853355.1"/>
    <property type="molecule type" value="Genomic_DNA"/>
</dbReference>
<keyword evidence="1" id="KW-0472">Membrane</keyword>
<name>A0A9D4L7B4_DREPO</name>